<protein>
    <recommendedName>
        <fullName evidence="4">Transposase domain-containing protein</fullName>
    </recommendedName>
</protein>
<dbReference type="PANTHER" id="PTHR46579:SF2">
    <property type="entry name" value="C2H2-TYPE DOMAIN-CONTAINING PROTEIN"/>
    <property type="match status" value="1"/>
</dbReference>
<evidence type="ECO:0000313" key="2">
    <source>
        <dbReference type="EMBL" id="GBB94796.1"/>
    </source>
</evidence>
<feature type="region of interest" description="Disordered" evidence="1">
    <location>
        <begin position="136"/>
        <end position="190"/>
    </location>
</feature>
<feature type="compositionally biased region" description="Basic and acidic residues" evidence="1">
    <location>
        <begin position="136"/>
        <end position="147"/>
    </location>
</feature>
<evidence type="ECO:0008006" key="4">
    <source>
        <dbReference type="Google" id="ProtNLM"/>
    </source>
</evidence>
<dbReference type="EMBL" id="BEXD01001573">
    <property type="protein sequence ID" value="GBB94796.1"/>
    <property type="molecule type" value="Genomic_DNA"/>
</dbReference>
<name>A0A2Z6RRH9_9GLOM</name>
<dbReference type="PANTHER" id="PTHR46579">
    <property type="entry name" value="F5/8 TYPE C DOMAIN-CONTAINING PROTEIN-RELATED"/>
    <property type="match status" value="1"/>
</dbReference>
<proteinExistence type="predicted"/>
<gene>
    <name evidence="2" type="ORF">RclHR1_24130001</name>
</gene>
<evidence type="ECO:0000313" key="3">
    <source>
        <dbReference type="Proteomes" id="UP000247702"/>
    </source>
</evidence>
<evidence type="ECO:0000256" key="1">
    <source>
        <dbReference type="SAM" id="MobiDB-lite"/>
    </source>
</evidence>
<reference evidence="2 3" key="1">
    <citation type="submission" date="2017-11" db="EMBL/GenBank/DDBJ databases">
        <title>The genome of Rhizophagus clarus HR1 reveals common genetic basis of auxotrophy among arbuscular mycorrhizal fungi.</title>
        <authorList>
            <person name="Kobayashi Y."/>
        </authorList>
    </citation>
    <scope>NUCLEOTIDE SEQUENCE [LARGE SCALE GENOMIC DNA]</scope>
    <source>
        <strain evidence="2 3">HR1</strain>
    </source>
</reference>
<comment type="caution">
    <text evidence="2">The sequence shown here is derived from an EMBL/GenBank/DDBJ whole genome shotgun (WGS) entry which is preliminary data.</text>
</comment>
<accession>A0A2Z6RRH9</accession>
<sequence length="705" mass="82178">MSNSQAIAKFDRSIIDLTTRTRIKVHYFYKECNEKLVDPRTKASHKLKYNKSYANNIFSDDQEARPSNVRPNVDDNYAMKYKPLLEMIPSNTKQSDAVNNKAMECEPLPDIHELAKYKLLKRAKLSNLVLKNLIPDNKRDMNNNQDRDSEDYDDENRDSKSYEDDNEDRVSRSSEYDEEYGDSEDFDDDDEKEVNFASKNFDDGEPKLPNIVNDNYVWIILWILQYQQQYKLSNVAIDSLFKFIRFFLIMIDENKFSAFPSFLYEGYHIQTYENNNGHFICGAIIGYASDVPATRKLCGFISARIACYRCYKSANLVNNQPNFGGFEDIDDWFVERDIDVIREKASEWKKCATEESRKAHISRYHVCWSEIYQLPYFNPVRFCVVDPMHCLFLGVAKWIVMKLWIGEGILNDEKLKIMQERADMIKFPSDLGHRPVRIATGDGFSNFTADMWKTFILIFAIPITWSFLGEIDQKILAYFVCACKVLTSHALQKSELDEAFTKLLEMNKLIEKKYGQEKISPNLHLCLHICECAFDYGPLSSFWCFSFERMNGILGSYKNSKRNIETELIKIMIENSFLDYFLTNCDDNILNTTLDIIKPRKSAGSLAALDDFTSDEYQNFLRLSLIEDESAYGTERFLRLLMKPCKETCLPNYILNLLVEFYDSLYEENFVPIYSITVPNNDIVVNYKIIQYGRLRIGVDIYGSV</sequence>
<dbReference type="STRING" id="94130.A0A2Z6RRH9"/>
<feature type="compositionally biased region" description="Basic and acidic residues" evidence="1">
    <location>
        <begin position="157"/>
        <end position="175"/>
    </location>
</feature>
<organism evidence="2 3">
    <name type="scientific">Rhizophagus clarus</name>
    <dbReference type="NCBI Taxonomy" id="94130"/>
    <lineage>
        <taxon>Eukaryota</taxon>
        <taxon>Fungi</taxon>
        <taxon>Fungi incertae sedis</taxon>
        <taxon>Mucoromycota</taxon>
        <taxon>Glomeromycotina</taxon>
        <taxon>Glomeromycetes</taxon>
        <taxon>Glomerales</taxon>
        <taxon>Glomeraceae</taxon>
        <taxon>Rhizophagus</taxon>
    </lineage>
</organism>
<feature type="compositionally biased region" description="Acidic residues" evidence="1">
    <location>
        <begin position="176"/>
        <end position="190"/>
    </location>
</feature>
<keyword evidence="3" id="KW-1185">Reference proteome</keyword>
<dbReference type="AlphaFoldDB" id="A0A2Z6RRH9"/>
<dbReference type="Proteomes" id="UP000247702">
    <property type="component" value="Unassembled WGS sequence"/>
</dbReference>